<protein>
    <submittedName>
        <fullName evidence="2">Uncharacterized protein</fullName>
    </submittedName>
</protein>
<feature type="compositionally biased region" description="Polar residues" evidence="1">
    <location>
        <begin position="95"/>
        <end position="107"/>
    </location>
</feature>
<feature type="compositionally biased region" description="Low complexity" evidence="1">
    <location>
        <begin position="164"/>
        <end position="216"/>
    </location>
</feature>
<feature type="region of interest" description="Disordered" evidence="1">
    <location>
        <begin position="95"/>
        <end position="115"/>
    </location>
</feature>
<keyword evidence="3" id="KW-1185">Reference proteome</keyword>
<dbReference type="Gene3D" id="3.10.450.50">
    <property type="match status" value="1"/>
</dbReference>
<evidence type="ECO:0000313" key="3">
    <source>
        <dbReference type="Proteomes" id="UP001342314"/>
    </source>
</evidence>
<dbReference type="EMBL" id="BQKY01000006">
    <property type="protein sequence ID" value="GJN90395.1"/>
    <property type="molecule type" value="Genomic_DNA"/>
</dbReference>
<name>A0AAV5GCX0_9BASI</name>
<comment type="caution">
    <text evidence="2">The sequence shown here is derived from an EMBL/GenBank/DDBJ whole genome shotgun (WGS) entry which is preliminary data.</text>
</comment>
<dbReference type="Proteomes" id="UP001342314">
    <property type="component" value="Unassembled WGS sequence"/>
</dbReference>
<proteinExistence type="predicted"/>
<dbReference type="SUPFAM" id="SSF54427">
    <property type="entry name" value="NTF2-like"/>
    <property type="match status" value="1"/>
</dbReference>
<dbReference type="InterPro" id="IPR032710">
    <property type="entry name" value="NTF2-like_dom_sf"/>
</dbReference>
<gene>
    <name evidence="2" type="ORF">Rhopal_003406-T1</name>
</gene>
<dbReference type="AlphaFoldDB" id="A0AAV5GCX0"/>
<accession>A0AAV5GCX0</accession>
<sequence length="216" mass="24351">MAMQESRRKVVPSLYDALFRSEFDRIERMLAPGALWEIFPASTRPFFAPPLPREGVFDARETLDYFKTIREKLLTDPKHFELTDLSQGTDSLTARYNTQSSSSSGMTGNKEDDNQPFDISHTLFVEFEPGSDKVKRGVEYLDSNSLNVHMKRDATKPEWEDVPSQGQRQVEGQKQQQQVEGSSADQQTAASAAAQQSQQSQEQQPAASQSEQQQKA</sequence>
<evidence type="ECO:0000313" key="2">
    <source>
        <dbReference type="EMBL" id="GJN90395.1"/>
    </source>
</evidence>
<evidence type="ECO:0000256" key="1">
    <source>
        <dbReference type="SAM" id="MobiDB-lite"/>
    </source>
</evidence>
<feature type="region of interest" description="Disordered" evidence="1">
    <location>
        <begin position="152"/>
        <end position="216"/>
    </location>
</feature>
<reference evidence="2 3" key="1">
    <citation type="submission" date="2021-12" db="EMBL/GenBank/DDBJ databases">
        <title>High titer production of polyol ester of fatty acids by Rhodotorula paludigena BS15 towards product separation-free biomass refinery.</title>
        <authorList>
            <person name="Mano J."/>
            <person name="Ono H."/>
            <person name="Tanaka T."/>
            <person name="Naito K."/>
            <person name="Sushida H."/>
            <person name="Ike M."/>
            <person name="Tokuyasu K."/>
            <person name="Kitaoka M."/>
        </authorList>
    </citation>
    <scope>NUCLEOTIDE SEQUENCE [LARGE SCALE GENOMIC DNA]</scope>
    <source>
        <strain evidence="2 3">BS15</strain>
    </source>
</reference>
<organism evidence="2 3">
    <name type="scientific">Rhodotorula paludigena</name>
    <dbReference type="NCBI Taxonomy" id="86838"/>
    <lineage>
        <taxon>Eukaryota</taxon>
        <taxon>Fungi</taxon>
        <taxon>Dikarya</taxon>
        <taxon>Basidiomycota</taxon>
        <taxon>Pucciniomycotina</taxon>
        <taxon>Microbotryomycetes</taxon>
        <taxon>Sporidiobolales</taxon>
        <taxon>Sporidiobolaceae</taxon>
        <taxon>Rhodotorula</taxon>
    </lineage>
</organism>